<evidence type="ECO:0000313" key="1">
    <source>
        <dbReference type="EMBL" id="MBW0513277.1"/>
    </source>
</evidence>
<dbReference type="GO" id="GO:0003676">
    <property type="term" value="F:nucleic acid binding"/>
    <property type="evidence" value="ECO:0007669"/>
    <property type="project" value="InterPro"/>
</dbReference>
<reference evidence="1" key="1">
    <citation type="submission" date="2021-03" db="EMBL/GenBank/DDBJ databases">
        <title>Draft genome sequence of rust myrtle Austropuccinia psidii MF-1, a brazilian biotype.</title>
        <authorList>
            <person name="Quecine M.C."/>
            <person name="Pachon D.M.R."/>
            <person name="Bonatelli M.L."/>
            <person name="Correr F.H."/>
            <person name="Franceschini L.M."/>
            <person name="Leite T.F."/>
            <person name="Margarido G.R.A."/>
            <person name="Almeida C.A."/>
            <person name="Ferrarezi J.A."/>
            <person name="Labate C.A."/>
        </authorList>
    </citation>
    <scope>NUCLEOTIDE SEQUENCE</scope>
    <source>
        <strain evidence="1">MF-1</strain>
    </source>
</reference>
<gene>
    <name evidence="1" type="ORF">O181_052992</name>
</gene>
<keyword evidence="2" id="KW-1185">Reference proteome</keyword>
<dbReference type="InterPro" id="IPR036397">
    <property type="entry name" value="RNaseH_sf"/>
</dbReference>
<dbReference type="Gene3D" id="3.30.420.10">
    <property type="entry name" value="Ribonuclease H-like superfamily/Ribonuclease H"/>
    <property type="match status" value="1"/>
</dbReference>
<dbReference type="EMBL" id="AVOT02023323">
    <property type="protein sequence ID" value="MBW0513277.1"/>
    <property type="molecule type" value="Genomic_DNA"/>
</dbReference>
<proteinExistence type="predicted"/>
<organism evidence="1 2">
    <name type="scientific">Austropuccinia psidii MF-1</name>
    <dbReference type="NCBI Taxonomy" id="1389203"/>
    <lineage>
        <taxon>Eukaryota</taxon>
        <taxon>Fungi</taxon>
        <taxon>Dikarya</taxon>
        <taxon>Basidiomycota</taxon>
        <taxon>Pucciniomycotina</taxon>
        <taxon>Pucciniomycetes</taxon>
        <taxon>Pucciniales</taxon>
        <taxon>Sphaerophragmiaceae</taxon>
        <taxon>Austropuccinia</taxon>
    </lineage>
</organism>
<name>A0A9Q3E422_9BASI</name>
<sequence>MTIVDKARNICKNADGLSRWALANTPDNPSYVLLEEESQIPIEGINITDTGTKFFEEVRKSYKQDRNFHIMTCLLDKDCKDTVLASSLDELPFSTAYHPETDGMAERMIQTLEDMIKRFCAYELEFKDLDGFTHEWCTLIPALDLAYKTSVYSSTG</sequence>
<dbReference type="AlphaFoldDB" id="A0A9Q3E422"/>
<evidence type="ECO:0000313" key="2">
    <source>
        <dbReference type="Proteomes" id="UP000765509"/>
    </source>
</evidence>
<dbReference type="SUPFAM" id="SSF53098">
    <property type="entry name" value="Ribonuclease H-like"/>
    <property type="match status" value="1"/>
</dbReference>
<comment type="caution">
    <text evidence="1">The sequence shown here is derived from an EMBL/GenBank/DDBJ whole genome shotgun (WGS) entry which is preliminary data.</text>
</comment>
<dbReference type="Proteomes" id="UP000765509">
    <property type="component" value="Unassembled WGS sequence"/>
</dbReference>
<protein>
    <recommendedName>
        <fullName evidence="3">Integrase catalytic domain-containing protein</fullName>
    </recommendedName>
</protein>
<accession>A0A9Q3E422</accession>
<dbReference type="InterPro" id="IPR012337">
    <property type="entry name" value="RNaseH-like_sf"/>
</dbReference>
<evidence type="ECO:0008006" key="3">
    <source>
        <dbReference type="Google" id="ProtNLM"/>
    </source>
</evidence>